<sequence length="123" mass="13994">MGVLQEKYVDFMHQLDDFVRKNEDVERPSVLAVSKRKSLADIENIHRLGQVYFGESFVQELVEKSRKVLLSKSLLGIAWNKMALHRPFAKQQVRAVAQHPPSGSNSDGGQCEVGRENQQNLFN</sequence>
<dbReference type="Proteomes" id="UP001439008">
    <property type="component" value="Unassembled WGS sequence"/>
</dbReference>
<keyword evidence="3" id="KW-1185">Reference proteome</keyword>
<feature type="region of interest" description="Disordered" evidence="1">
    <location>
        <begin position="92"/>
        <end position="123"/>
    </location>
</feature>
<evidence type="ECO:0000256" key="1">
    <source>
        <dbReference type="SAM" id="MobiDB-lite"/>
    </source>
</evidence>
<protein>
    <submittedName>
        <fullName evidence="2">Uncharacterized protein</fullName>
    </submittedName>
</protein>
<name>A0ABV2AEF7_9EUKA</name>
<comment type="caution">
    <text evidence="2">The sequence shown here is derived from an EMBL/GenBank/DDBJ whole genome shotgun (WGS) entry which is preliminary data.</text>
</comment>
<evidence type="ECO:0000313" key="3">
    <source>
        <dbReference type="Proteomes" id="UP001439008"/>
    </source>
</evidence>
<dbReference type="EMBL" id="JBDODL010000014">
    <property type="protein sequence ID" value="MES1918090.1"/>
    <property type="molecule type" value="Genomic_DNA"/>
</dbReference>
<organism evidence="2 3">
    <name type="scientific">Bonamia ostreae</name>
    <dbReference type="NCBI Taxonomy" id="126728"/>
    <lineage>
        <taxon>Eukaryota</taxon>
        <taxon>Sar</taxon>
        <taxon>Rhizaria</taxon>
        <taxon>Endomyxa</taxon>
        <taxon>Ascetosporea</taxon>
        <taxon>Haplosporida</taxon>
        <taxon>Bonamia</taxon>
    </lineage>
</organism>
<proteinExistence type="predicted"/>
<dbReference type="InterPro" id="IPR029066">
    <property type="entry name" value="PLP-binding_barrel"/>
</dbReference>
<accession>A0ABV2AEF7</accession>
<dbReference type="SUPFAM" id="SSF51419">
    <property type="entry name" value="PLP-binding barrel"/>
    <property type="match status" value="1"/>
</dbReference>
<dbReference type="Gene3D" id="3.20.20.10">
    <property type="entry name" value="Alanine racemase"/>
    <property type="match status" value="1"/>
</dbReference>
<reference evidence="2 3" key="1">
    <citation type="journal article" date="2024" name="BMC Biol.">
        <title>Comparative genomics of Ascetosporea gives new insight into the evolutionary basis for animal parasitism in Rhizaria.</title>
        <authorList>
            <person name="Hiltunen Thoren M."/>
            <person name="Onut-Brannstrom I."/>
            <person name="Alfjorden A."/>
            <person name="Peckova H."/>
            <person name="Swords F."/>
            <person name="Hooper C."/>
            <person name="Holzer A.S."/>
            <person name="Bass D."/>
            <person name="Burki F."/>
        </authorList>
    </citation>
    <scope>NUCLEOTIDE SEQUENCE [LARGE SCALE GENOMIC DNA]</scope>
    <source>
        <strain evidence="2">20-A016</strain>
    </source>
</reference>
<evidence type="ECO:0000313" key="2">
    <source>
        <dbReference type="EMBL" id="MES1918090.1"/>
    </source>
</evidence>
<gene>
    <name evidence="2" type="ORF">MHBO_000111</name>
</gene>